<dbReference type="HOGENOM" id="CLU_1924708_0_0_5"/>
<keyword evidence="2" id="KW-1133">Transmembrane helix</keyword>
<protein>
    <submittedName>
        <fullName evidence="3">Uncharacterized protein</fullName>
    </submittedName>
</protein>
<reference evidence="4" key="1">
    <citation type="journal article" date="2011" name="J. Bacteriol.">
        <title>Genome sequences of eight morphologically diverse alphaproteobacteria.</title>
        <authorList>
            <consortium name="US DOE Joint Genome Institute"/>
            <person name="Brown P.J."/>
            <person name="Kysela D.T."/>
            <person name="Buechlein A."/>
            <person name="Hemmerich C."/>
            <person name="Brun Y.V."/>
        </authorList>
    </citation>
    <scope>NUCLEOTIDE SEQUENCE [LARGE SCALE GENOMIC DNA]</scope>
    <source>
        <strain evidence="4">ATCC 51888 / DSM 1869 / NCIB 11706 / TK 0415</strain>
    </source>
</reference>
<dbReference type="STRING" id="582899.Hden_2957"/>
<keyword evidence="2" id="KW-0472">Membrane</keyword>
<dbReference type="RefSeq" id="WP_013216911.1">
    <property type="nucleotide sequence ID" value="NC_014313.1"/>
</dbReference>
<evidence type="ECO:0000313" key="3">
    <source>
        <dbReference type="EMBL" id="ADJ24752.1"/>
    </source>
</evidence>
<keyword evidence="2" id="KW-0812">Transmembrane</keyword>
<keyword evidence="4" id="KW-1185">Reference proteome</keyword>
<accession>D8JV98</accession>
<sequence length="131" mass="14087" precursor="true">MWTALALLFARLKTRAKQIGGGAIGVAALIVLAIVLVVGSIVWLKGVIVDGAIAGRDLAWTKTLTAATDKARNEEAAARAQRERAANAERDKARAEAEAAVDQVRELEQELAALKDNPVCYTPEITRILRK</sequence>
<dbReference type="EMBL" id="CP002083">
    <property type="protein sequence ID" value="ADJ24752.1"/>
    <property type="molecule type" value="Genomic_DNA"/>
</dbReference>
<keyword evidence="1" id="KW-0175">Coiled coil</keyword>
<proteinExistence type="predicted"/>
<feature type="transmembrane region" description="Helical" evidence="2">
    <location>
        <begin position="26"/>
        <end position="44"/>
    </location>
</feature>
<name>D8JV98_HYPDA</name>
<dbReference type="Proteomes" id="UP000002033">
    <property type="component" value="Chromosome"/>
</dbReference>
<dbReference type="AlphaFoldDB" id="D8JV98"/>
<feature type="coiled-coil region" evidence="1">
    <location>
        <begin position="64"/>
        <end position="117"/>
    </location>
</feature>
<evidence type="ECO:0000313" key="4">
    <source>
        <dbReference type="Proteomes" id="UP000002033"/>
    </source>
</evidence>
<organism evidence="3 4">
    <name type="scientific">Hyphomicrobium denitrificans (strain ATCC 51888 / DSM 1869 / NCIMB 11706 / TK 0415)</name>
    <dbReference type="NCBI Taxonomy" id="582899"/>
    <lineage>
        <taxon>Bacteria</taxon>
        <taxon>Pseudomonadati</taxon>
        <taxon>Pseudomonadota</taxon>
        <taxon>Alphaproteobacteria</taxon>
        <taxon>Hyphomicrobiales</taxon>
        <taxon>Hyphomicrobiaceae</taxon>
        <taxon>Hyphomicrobium</taxon>
    </lineage>
</organism>
<evidence type="ECO:0000256" key="1">
    <source>
        <dbReference type="SAM" id="Coils"/>
    </source>
</evidence>
<dbReference type="KEGG" id="hdn:Hden_2957"/>
<evidence type="ECO:0000256" key="2">
    <source>
        <dbReference type="SAM" id="Phobius"/>
    </source>
</evidence>
<gene>
    <name evidence="3" type="ordered locus">Hden_2957</name>
</gene>